<dbReference type="PROSITE" id="PS51257">
    <property type="entry name" value="PROKAR_LIPOPROTEIN"/>
    <property type="match status" value="1"/>
</dbReference>
<dbReference type="STRING" id="118967.SAMN02745191_1173"/>
<gene>
    <name evidence="3" type="ORF">SAMN02745191_1173</name>
</gene>
<evidence type="ECO:0000256" key="1">
    <source>
        <dbReference type="SAM" id="MobiDB-lite"/>
    </source>
</evidence>
<name>A0A1T4M4A5_9FIRM</name>
<evidence type="ECO:0000313" key="3">
    <source>
        <dbReference type="EMBL" id="SJZ61574.1"/>
    </source>
</evidence>
<reference evidence="4" key="1">
    <citation type="submission" date="2017-02" db="EMBL/GenBank/DDBJ databases">
        <authorList>
            <person name="Varghese N."/>
            <person name="Submissions S."/>
        </authorList>
    </citation>
    <scope>NUCLEOTIDE SEQUENCE [LARGE SCALE GENOMIC DNA]</scope>
    <source>
        <strain evidence="4">ATCC 25662</strain>
    </source>
</reference>
<sequence length="194" mass="21841">MKKLVVSLFVILLISGCTAKPNSVDETSKPDEKEVKFTPPPAGDREPPTPNGEIAETSDFNFTKTDDKENVKITIYFRNEDTIGNHITFFDSTGNMLSDSNGFSTVDDYIVINDELPFEQHFGATSYTGEGDPNVDMDSEDYIKISCSVYLKGKVDTPCSETYVFPRYAGYEYKIYLIKDESGNYKFSSFDNKK</sequence>
<feature type="signal peptide" evidence="2">
    <location>
        <begin position="1"/>
        <end position="19"/>
    </location>
</feature>
<feature type="compositionally biased region" description="Basic and acidic residues" evidence="1">
    <location>
        <begin position="26"/>
        <end position="36"/>
    </location>
</feature>
<proteinExistence type="predicted"/>
<protein>
    <recommendedName>
        <fullName evidence="5">Lipoprotein</fullName>
    </recommendedName>
</protein>
<organism evidence="3 4">
    <name type="scientific">Anaerorhabdus furcosa</name>
    <dbReference type="NCBI Taxonomy" id="118967"/>
    <lineage>
        <taxon>Bacteria</taxon>
        <taxon>Bacillati</taxon>
        <taxon>Bacillota</taxon>
        <taxon>Erysipelotrichia</taxon>
        <taxon>Erysipelotrichales</taxon>
        <taxon>Erysipelotrichaceae</taxon>
        <taxon>Anaerorhabdus</taxon>
    </lineage>
</organism>
<dbReference type="AlphaFoldDB" id="A0A1T4M4A5"/>
<evidence type="ECO:0000313" key="4">
    <source>
        <dbReference type="Proteomes" id="UP000243297"/>
    </source>
</evidence>
<evidence type="ECO:0000256" key="2">
    <source>
        <dbReference type="SAM" id="SignalP"/>
    </source>
</evidence>
<keyword evidence="2" id="KW-0732">Signal</keyword>
<dbReference type="RefSeq" id="WP_078711580.1">
    <property type="nucleotide sequence ID" value="NZ_FUWY01000002.1"/>
</dbReference>
<keyword evidence="4" id="KW-1185">Reference proteome</keyword>
<feature type="region of interest" description="Disordered" evidence="1">
    <location>
        <begin position="22"/>
        <end position="56"/>
    </location>
</feature>
<feature type="chain" id="PRO_5039237598" description="Lipoprotein" evidence="2">
    <location>
        <begin position="20"/>
        <end position="194"/>
    </location>
</feature>
<dbReference type="EMBL" id="FUWY01000002">
    <property type="protein sequence ID" value="SJZ61574.1"/>
    <property type="molecule type" value="Genomic_DNA"/>
</dbReference>
<evidence type="ECO:0008006" key="5">
    <source>
        <dbReference type="Google" id="ProtNLM"/>
    </source>
</evidence>
<dbReference type="Proteomes" id="UP000243297">
    <property type="component" value="Unassembled WGS sequence"/>
</dbReference>
<accession>A0A1T4M4A5</accession>